<evidence type="ECO:0000313" key="6">
    <source>
        <dbReference type="EMBL" id="KEQ98461.1"/>
    </source>
</evidence>
<feature type="region of interest" description="Disordered" evidence="4">
    <location>
        <begin position="252"/>
        <end position="276"/>
    </location>
</feature>
<comment type="subcellular location">
    <subcellularLocation>
        <location evidence="1">Nucleus</location>
    </subcellularLocation>
</comment>
<dbReference type="HOGENOM" id="CLU_045874_0_0_1"/>
<dbReference type="Pfam" id="PF01393">
    <property type="entry name" value="Chromo_shadow"/>
    <property type="match status" value="1"/>
</dbReference>
<dbReference type="PANTHER" id="PTHR22812">
    <property type="entry name" value="CHROMOBOX PROTEIN"/>
    <property type="match status" value="1"/>
</dbReference>
<feature type="compositionally biased region" description="Basic and acidic residues" evidence="4">
    <location>
        <begin position="173"/>
        <end position="182"/>
    </location>
</feature>
<dbReference type="SMART" id="SM00300">
    <property type="entry name" value="ChSh"/>
    <property type="match status" value="1"/>
</dbReference>
<keyword evidence="7" id="KW-1185">Reference proteome</keyword>
<dbReference type="InterPro" id="IPR000953">
    <property type="entry name" value="Chromo/chromo_shadow_dom"/>
</dbReference>
<dbReference type="GO" id="GO:0005634">
    <property type="term" value="C:nucleus"/>
    <property type="evidence" value="ECO:0007669"/>
    <property type="project" value="UniProtKB-SubCell"/>
</dbReference>
<dbReference type="OrthoDB" id="433924at2759"/>
<dbReference type="InterPro" id="IPR023779">
    <property type="entry name" value="Chromodomain_CS"/>
</dbReference>
<protein>
    <recommendedName>
        <fullName evidence="5">Chromo domain-containing protein</fullName>
    </recommendedName>
</protein>
<dbReference type="RefSeq" id="XP_013346758.1">
    <property type="nucleotide sequence ID" value="XM_013491304.1"/>
</dbReference>
<feature type="region of interest" description="Disordered" evidence="4">
    <location>
        <begin position="129"/>
        <end position="197"/>
    </location>
</feature>
<comment type="subunit">
    <text evidence="2">Component of the NuA4 histone acetyltransferase complex.</text>
</comment>
<reference evidence="6 7" key="1">
    <citation type="journal article" date="2014" name="BMC Genomics">
        <title>Genome sequencing of four Aureobasidium pullulans varieties: biotechnological potential, stress tolerance, and description of new species.</title>
        <authorList>
            <person name="Gostin Ar C."/>
            <person name="Ohm R.A."/>
            <person name="Kogej T."/>
            <person name="Sonjak S."/>
            <person name="Turk M."/>
            <person name="Zajc J."/>
            <person name="Zalar P."/>
            <person name="Grube M."/>
            <person name="Sun H."/>
            <person name="Han J."/>
            <person name="Sharma A."/>
            <person name="Chiniquy J."/>
            <person name="Ngan C.Y."/>
            <person name="Lipzen A."/>
            <person name="Barry K."/>
            <person name="Grigoriev I.V."/>
            <person name="Gunde-Cimerman N."/>
        </authorList>
    </citation>
    <scope>NUCLEOTIDE SEQUENCE [LARGE SCALE GENOMIC DNA]</scope>
    <source>
        <strain evidence="6 7">EXF-2481</strain>
    </source>
</reference>
<accession>A0A074ZIT6</accession>
<dbReference type="InterPro" id="IPR023780">
    <property type="entry name" value="Chromo_domain"/>
</dbReference>
<gene>
    <name evidence="6" type="ORF">AUEXF2481DRAFT_26838</name>
</gene>
<organism evidence="6 7">
    <name type="scientific">Aureobasidium subglaciale (strain EXF-2481)</name>
    <name type="common">Aureobasidium pullulans var. subglaciale</name>
    <dbReference type="NCBI Taxonomy" id="1043005"/>
    <lineage>
        <taxon>Eukaryota</taxon>
        <taxon>Fungi</taxon>
        <taxon>Dikarya</taxon>
        <taxon>Ascomycota</taxon>
        <taxon>Pezizomycotina</taxon>
        <taxon>Dothideomycetes</taxon>
        <taxon>Dothideomycetidae</taxon>
        <taxon>Dothideales</taxon>
        <taxon>Saccotheciaceae</taxon>
        <taxon>Aureobasidium</taxon>
    </lineage>
</organism>
<dbReference type="OMA" id="KCPLKML"/>
<proteinExistence type="predicted"/>
<feature type="compositionally biased region" description="Basic residues" evidence="4">
    <location>
        <begin position="138"/>
        <end position="148"/>
    </location>
</feature>
<dbReference type="PROSITE" id="PS00598">
    <property type="entry name" value="CHROMO_1"/>
    <property type="match status" value="1"/>
</dbReference>
<evidence type="ECO:0000256" key="4">
    <source>
        <dbReference type="SAM" id="MobiDB-lite"/>
    </source>
</evidence>
<evidence type="ECO:0000313" key="7">
    <source>
        <dbReference type="Proteomes" id="UP000030641"/>
    </source>
</evidence>
<feature type="compositionally biased region" description="Polar residues" evidence="4">
    <location>
        <begin position="152"/>
        <end position="162"/>
    </location>
</feature>
<feature type="domain" description="Chromo" evidence="5">
    <location>
        <begin position="75"/>
        <end position="136"/>
    </location>
</feature>
<evidence type="ECO:0000259" key="5">
    <source>
        <dbReference type="PROSITE" id="PS50013"/>
    </source>
</evidence>
<dbReference type="GeneID" id="25363347"/>
<evidence type="ECO:0000256" key="2">
    <source>
        <dbReference type="ARBA" id="ARBA00011353"/>
    </source>
</evidence>
<dbReference type="InterPro" id="IPR051219">
    <property type="entry name" value="Heterochromatin_chromo-domain"/>
</dbReference>
<dbReference type="Gene3D" id="2.40.50.40">
    <property type="match status" value="2"/>
</dbReference>
<evidence type="ECO:0000256" key="3">
    <source>
        <dbReference type="ARBA" id="ARBA00023242"/>
    </source>
</evidence>
<feature type="region of interest" description="Disordered" evidence="4">
    <location>
        <begin position="1"/>
        <end position="74"/>
    </location>
</feature>
<sequence length="276" mass="31050">MPPAISDDERSDPLSGDDEVLPPKRPAPKKPHSKSKSKAVEKEEVDEEMADVKNGHVEADNDDDDDEEEDNADEYVVEKIMKHAFDNGKDCLYEVKWLGYENVEDRTWEPEENLEGAMDVLQAYWDSIGGKPTAKPKTPAKKGTKRKAATAQNTPEVASSSTTKKRGRNSVKTAEEQPEHAKMSSLPEGSWEDHVQLIDAVEQAGDGDSKGDLVVYLLWEDGKQTQHSVKVCRQKCPQKLLDYYESKLFVDHSKPKTRRRRSTNKVQGLQDEHGYG</sequence>
<dbReference type="InParanoid" id="A0A074ZIT6"/>
<dbReference type="GO" id="GO:0006338">
    <property type="term" value="P:chromatin remodeling"/>
    <property type="evidence" value="ECO:0007669"/>
    <property type="project" value="UniProtKB-ARBA"/>
</dbReference>
<keyword evidence="3" id="KW-0539">Nucleus</keyword>
<dbReference type="CDD" id="cd00024">
    <property type="entry name" value="CD_CSD"/>
    <property type="match status" value="1"/>
</dbReference>
<evidence type="ECO:0000256" key="1">
    <source>
        <dbReference type="ARBA" id="ARBA00004123"/>
    </source>
</evidence>
<dbReference type="AlphaFoldDB" id="A0A074ZIT6"/>
<feature type="compositionally biased region" description="Basic residues" evidence="4">
    <location>
        <begin position="26"/>
        <end position="37"/>
    </location>
</feature>
<dbReference type="Proteomes" id="UP000030641">
    <property type="component" value="Unassembled WGS sequence"/>
</dbReference>
<name>A0A074ZIT6_AURSE</name>
<dbReference type="Pfam" id="PF00385">
    <property type="entry name" value="Chromo"/>
    <property type="match status" value="1"/>
</dbReference>
<dbReference type="PROSITE" id="PS50013">
    <property type="entry name" value="CHROMO_2"/>
    <property type="match status" value="1"/>
</dbReference>
<dbReference type="STRING" id="1043005.A0A074ZIT6"/>
<feature type="compositionally biased region" description="Acidic residues" evidence="4">
    <location>
        <begin position="60"/>
        <end position="74"/>
    </location>
</feature>
<dbReference type="SUPFAM" id="SSF54160">
    <property type="entry name" value="Chromo domain-like"/>
    <property type="match status" value="2"/>
</dbReference>
<dbReference type="SMART" id="SM00298">
    <property type="entry name" value="CHROMO"/>
    <property type="match status" value="1"/>
</dbReference>
<dbReference type="EMBL" id="KL584752">
    <property type="protein sequence ID" value="KEQ98461.1"/>
    <property type="molecule type" value="Genomic_DNA"/>
</dbReference>
<dbReference type="InterPro" id="IPR016197">
    <property type="entry name" value="Chromo-like_dom_sf"/>
</dbReference>
<feature type="compositionally biased region" description="Basic and acidic residues" evidence="4">
    <location>
        <begin position="50"/>
        <end position="59"/>
    </location>
</feature>
<dbReference type="GO" id="GO:0000792">
    <property type="term" value="C:heterochromatin"/>
    <property type="evidence" value="ECO:0007669"/>
    <property type="project" value="UniProtKB-ARBA"/>
</dbReference>
<dbReference type="InterPro" id="IPR008251">
    <property type="entry name" value="Chromo_shadow_dom"/>
</dbReference>